<reference evidence="2 3" key="1">
    <citation type="submission" date="2019-07" db="EMBL/GenBank/DDBJ databases">
        <title>Venturia inaequalis Genome Resource.</title>
        <authorList>
            <person name="Lichtner F.J."/>
        </authorList>
    </citation>
    <scope>NUCLEOTIDE SEQUENCE [LARGE SCALE GENOMIC DNA]</scope>
    <source>
        <strain evidence="2 3">DMI_063113</strain>
    </source>
</reference>
<sequence>MKFLSNPTVLLNLILLQSVTAQICGPNPPDCGYNQCQDVGYPNAGSICLSKCGGSKQAVCCGHNDIYCF</sequence>
<name>A0A8H3UUS1_VENIN</name>
<dbReference type="EMBL" id="WNWR01000509">
    <property type="protein sequence ID" value="KAE9976063.1"/>
    <property type="molecule type" value="Genomic_DNA"/>
</dbReference>
<comment type="caution">
    <text evidence="2">The sequence shown here is derived from an EMBL/GenBank/DDBJ whole genome shotgun (WGS) entry which is preliminary data.</text>
</comment>
<feature type="chain" id="PRO_5034093665" evidence="1">
    <location>
        <begin position="22"/>
        <end position="69"/>
    </location>
</feature>
<dbReference type="AlphaFoldDB" id="A0A8H3UUS1"/>
<proteinExistence type="predicted"/>
<evidence type="ECO:0000313" key="3">
    <source>
        <dbReference type="Proteomes" id="UP000490939"/>
    </source>
</evidence>
<evidence type="ECO:0000313" key="2">
    <source>
        <dbReference type="EMBL" id="KAE9976063.1"/>
    </source>
</evidence>
<evidence type="ECO:0000256" key="1">
    <source>
        <dbReference type="SAM" id="SignalP"/>
    </source>
</evidence>
<dbReference type="Proteomes" id="UP000490939">
    <property type="component" value="Unassembled WGS sequence"/>
</dbReference>
<keyword evidence="1" id="KW-0732">Signal</keyword>
<feature type="signal peptide" evidence="1">
    <location>
        <begin position="1"/>
        <end position="21"/>
    </location>
</feature>
<accession>A0A8H3UUS1</accession>
<organism evidence="2 3">
    <name type="scientific">Venturia inaequalis</name>
    <name type="common">Apple scab fungus</name>
    <dbReference type="NCBI Taxonomy" id="5025"/>
    <lineage>
        <taxon>Eukaryota</taxon>
        <taxon>Fungi</taxon>
        <taxon>Dikarya</taxon>
        <taxon>Ascomycota</taxon>
        <taxon>Pezizomycotina</taxon>
        <taxon>Dothideomycetes</taxon>
        <taxon>Pleosporomycetidae</taxon>
        <taxon>Venturiales</taxon>
        <taxon>Venturiaceae</taxon>
        <taxon>Venturia</taxon>
    </lineage>
</organism>
<keyword evidence="3" id="KW-1185">Reference proteome</keyword>
<gene>
    <name evidence="2" type="ORF">EG327_008240</name>
</gene>
<protein>
    <submittedName>
        <fullName evidence="2">Uncharacterized protein</fullName>
    </submittedName>
</protein>